<evidence type="ECO:0000256" key="1">
    <source>
        <dbReference type="SAM" id="MobiDB-lite"/>
    </source>
</evidence>
<protein>
    <submittedName>
        <fullName evidence="2">Uncharacterized protein</fullName>
    </submittedName>
</protein>
<name>A0A9P0ZVC8_CUSEU</name>
<dbReference type="EMBL" id="CAMAPE010000070">
    <property type="protein sequence ID" value="CAH9116667.1"/>
    <property type="molecule type" value="Genomic_DNA"/>
</dbReference>
<dbReference type="AlphaFoldDB" id="A0A9P0ZVC8"/>
<organism evidence="2 3">
    <name type="scientific">Cuscuta europaea</name>
    <name type="common">European dodder</name>
    <dbReference type="NCBI Taxonomy" id="41803"/>
    <lineage>
        <taxon>Eukaryota</taxon>
        <taxon>Viridiplantae</taxon>
        <taxon>Streptophyta</taxon>
        <taxon>Embryophyta</taxon>
        <taxon>Tracheophyta</taxon>
        <taxon>Spermatophyta</taxon>
        <taxon>Magnoliopsida</taxon>
        <taxon>eudicotyledons</taxon>
        <taxon>Gunneridae</taxon>
        <taxon>Pentapetalae</taxon>
        <taxon>asterids</taxon>
        <taxon>lamiids</taxon>
        <taxon>Solanales</taxon>
        <taxon>Convolvulaceae</taxon>
        <taxon>Cuscuteae</taxon>
        <taxon>Cuscuta</taxon>
        <taxon>Cuscuta subgen. Cuscuta</taxon>
    </lineage>
</organism>
<sequence length="136" mass="15672">MKKIRIGLHTPHKHAIFFSLPPLRDQQPASNQAHVFFHFFRRLYSNPLPSSSSVKMARTKKSAKGSRDTAGDSNGGTASAARETHEIQTHKALYNLYLKESLAQVGLKEQVFRLLRRPWWQHLFFGIREPTYLELT</sequence>
<dbReference type="Proteomes" id="UP001152484">
    <property type="component" value="Unassembled WGS sequence"/>
</dbReference>
<evidence type="ECO:0000313" key="3">
    <source>
        <dbReference type="Proteomes" id="UP001152484"/>
    </source>
</evidence>
<keyword evidence="3" id="KW-1185">Reference proteome</keyword>
<accession>A0A9P0ZVC8</accession>
<proteinExistence type="predicted"/>
<feature type="region of interest" description="Disordered" evidence="1">
    <location>
        <begin position="47"/>
        <end position="83"/>
    </location>
</feature>
<evidence type="ECO:0000313" key="2">
    <source>
        <dbReference type="EMBL" id="CAH9116667.1"/>
    </source>
</evidence>
<reference evidence="2" key="1">
    <citation type="submission" date="2022-07" db="EMBL/GenBank/DDBJ databases">
        <authorList>
            <person name="Macas J."/>
            <person name="Novak P."/>
            <person name="Neumann P."/>
        </authorList>
    </citation>
    <scope>NUCLEOTIDE SEQUENCE</scope>
</reference>
<gene>
    <name evidence="2" type="ORF">CEURO_LOCUS21258</name>
</gene>
<comment type="caution">
    <text evidence="2">The sequence shown here is derived from an EMBL/GenBank/DDBJ whole genome shotgun (WGS) entry which is preliminary data.</text>
</comment>